<dbReference type="InterPro" id="IPR002347">
    <property type="entry name" value="SDR_fam"/>
</dbReference>
<dbReference type="EMBL" id="CDHN01000002">
    <property type="protein sequence ID" value="CEJ89178.1"/>
    <property type="molecule type" value="Genomic_DNA"/>
</dbReference>
<dbReference type="OrthoDB" id="1933717at2759"/>
<keyword evidence="4" id="KW-1185">Reference proteome</keyword>
<proteinExistence type="inferred from homology"/>
<name>A0A0A1TG44_9HYPO</name>
<reference evidence="3 4" key="1">
    <citation type="journal article" date="2015" name="Genome Announc.">
        <title>Draft Genome Sequence and Gene Annotation of the Entomopathogenic Fungus Verticillium hemipterigenum.</title>
        <authorList>
            <person name="Horn F."/>
            <person name="Habel A."/>
            <person name="Scharf D.H."/>
            <person name="Dworschak J."/>
            <person name="Brakhage A.A."/>
            <person name="Guthke R."/>
            <person name="Hertweck C."/>
            <person name="Linde J."/>
        </authorList>
    </citation>
    <scope>NUCLEOTIDE SEQUENCE [LARGE SCALE GENOMIC DNA]</scope>
</reference>
<evidence type="ECO:0000256" key="2">
    <source>
        <dbReference type="SAM" id="MobiDB-lite"/>
    </source>
</evidence>
<dbReference type="GO" id="GO:0019748">
    <property type="term" value="P:secondary metabolic process"/>
    <property type="evidence" value="ECO:0007669"/>
    <property type="project" value="TreeGrafter"/>
</dbReference>
<evidence type="ECO:0000256" key="1">
    <source>
        <dbReference type="ARBA" id="ARBA00006484"/>
    </source>
</evidence>
<dbReference type="InterPro" id="IPR036291">
    <property type="entry name" value="NAD(P)-bd_dom_sf"/>
</dbReference>
<gene>
    <name evidence="3" type="ORF">VHEMI05037</name>
</gene>
<evidence type="ECO:0008006" key="5">
    <source>
        <dbReference type="Google" id="ProtNLM"/>
    </source>
</evidence>
<organism evidence="3 4">
    <name type="scientific">[Torrubiella] hemipterigena</name>
    <dbReference type="NCBI Taxonomy" id="1531966"/>
    <lineage>
        <taxon>Eukaryota</taxon>
        <taxon>Fungi</taxon>
        <taxon>Dikarya</taxon>
        <taxon>Ascomycota</taxon>
        <taxon>Pezizomycotina</taxon>
        <taxon>Sordariomycetes</taxon>
        <taxon>Hypocreomycetidae</taxon>
        <taxon>Hypocreales</taxon>
        <taxon>Clavicipitaceae</taxon>
        <taxon>Clavicipitaceae incertae sedis</taxon>
        <taxon>'Torrubiella' clade</taxon>
    </lineage>
</organism>
<accession>A0A0A1TG44</accession>
<dbReference type="Gene3D" id="3.40.50.720">
    <property type="entry name" value="NAD(P)-binding Rossmann-like Domain"/>
    <property type="match status" value="1"/>
</dbReference>
<dbReference type="AlphaFoldDB" id="A0A0A1TG44"/>
<dbReference type="Pfam" id="PF00106">
    <property type="entry name" value="adh_short"/>
    <property type="match status" value="2"/>
</dbReference>
<dbReference type="SUPFAM" id="SSF51735">
    <property type="entry name" value="NAD(P)-binding Rossmann-fold domains"/>
    <property type="match status" value="1"/>
</dbReference>
<dbReference type="PRINTS" id="PR00081">
    <property type="entry name" value="GDHRDH"/>
</dbReference>
<dbReference type="InterPro" id="IPR051468">
    <property type="entry name" value="Fungal_SecMetab_SDRs"/>
</dbReference>
<comment type="similarity">
    <text evidence="1">Belongs to the short-chain dehydrogenases/reductases (SDR) family.</text>
</comment>
<evidence type="ECO:0000313" key="3">
    <source>
        <dbReference type="EMBL" id="CEJ89178.1"/>
    </source>
</evidence>
<feature type="compositionally biased region" description="Low complexity" evidence="2">
    <location>
        <begin position="148"/>
        <end position="158"/>
    </location>
</feature>
<dbReference type="Proteomes" id="UP000039046">
    <property type="component" value="Unassembled WGS sequence"/>
</dbReference>
<evidence type="ECO:0000313" key="4">
    <source>
        <dbReference type="Proteomes" id="UP000039046"/>
    </source>
</evidence>
<dbReference type="PANTHER" id="PTHR43544:SF32">
    <property type="entry name" value="CHAIN DEHYDROGENASE, PUTATIVE (AFU_ORTHOLOGUE AFUA_5G01530)-RELATED"/>
    <property type="match status" value="1"/>
</dbReference>
<protein>
    <recommendedName>
        <fullName evidence="5">Short chain dehydrogenase</fullName>
    </recommendedName>
</protein>
<feature type="region of interest" description="Disordered" evidence="2">
    <location>
        <begin position="148"/>
        <end position="178"/>
    </location>
</feature>
<sequence>MTIVLITGADRGLGLAMVKALSSSTNEYTLLLSAKSFPDAAQAARDVQEEFPAANDRIIPYEIDVTSDDSIHAAALAIERTHGRIDTLINNAGVLLDFARDAGQVTMREAWAGSWDVNVVGAQVMTTVFVPLLLRSSNPRLLFVSSGTSSLGGTETASPGNTSPPPGWPKPIKANGDTPAYRASKSGLNMMMREWHRMLSNDGVKVWAVSPGFLATELGGASAESKKKFGAKDPALGGELVRDVLDGKRDADAGRVVTAEGGVQEW</sequence>
<dbReference type="PANTHER" id="PTHR43544">
    <property type="entry name" value="SHORT-CHAIN DEHYDROGENASE/REDUCTASE"/>
    <property type="match status" value="1"/>
</dbReference>
<dbReference type="GO" id="GO:0016491">
    <property type="term" value="F:oxidoreductase activity"/>
    <property type="evidence" value="ECO:0007669"/>
    <property type="project" value="TreeGrafter"/>
</dbReference>
<dbReference type="GO" id="GO:0005737">
    <property type="term" value="C:cytoplasm"/>
    <property type="evidence" value="ECO:0007669"/>
    <property type="project" value="TreeGrafter"/>
</dbReference>